<dbReference type="Proteomes" id="UP000824164">
    <property type="component" value="Unassembled WGS sequence"/>
</dbReference>
<evidence type="ECO:0000313" key="3">
    <source>
        <dbReference type="Proteomes" id="UP000824164"/>
    </source>
</evidence>
<organism evidence="2 3">
    <name type="scientific">Candidatus Onthocola gallistercoris</name>
    <dbReference type="NCBI Taxonomy" id="2840876"/>
    <lineage>
        <taxon>Bacteria</taxon>
        <taxon>Bacillati</taxon>
        <taxon>Bacillota</taxon>
        <taxon>Bacilli</taxon>
        <taxon>Candidatus Onthocola</taxon>
    </lineage>
</organism>
<sequence>MERNYQRMVRKGRRPFDRQAYPDGINLIGLVRAEMGLGQSCRLLAKAFEAGKIDYSLYNFQLGSELLKAEDHSLDSEISELLPYNMNLIHINPDEMMLMYHRMGPECWDGRYNIAFWLWELEEIPEHWKKYFPMLDEIWTPSEFISRNLRKVTDLPVYTMPYCVEAPVDEQIDRTYFKLPEDQFLFLVMYDSNSTIERKNPTGAIRAFRAAFKNNPDVGLILKINNAKQRDMEQLGRWLKDCPNVYYITDTLSKVEVNSLISLSDVFVSLHRAEGFGLVMAEAMIVGTPVIATNWSSNTEFMNPDVACMVDCTFTQLEKDSPPYKKGARWADPDIRMAAKYMRKLYKDREFYEKIRQSAQDYIKEKLSMEQAVNRIRKRIGEIYESFERNL</sequence>
<proteinExistence type="predicted"/>
<dbReference type="InterPro" id="IPR001296">
    <property type="entry name" value="Glyco_trans_1"/>
</dbReference>
<dbReference type="SUPFAM" id="SSF53756">
    <property type="entry name" value="UDP-Glycosyltransferase/glycogen phosphorylase"/>
    <property type="match status" value="1"/>
</dbReference>
<feature type="domain" description="Glycosyl transferase family 1" evidence="1">
    <location>
        <begin position="195"/>
        <end position="360"/>
    </location>
</feature>
<evidence type="ECO:0000259" key="1">
    <source>
        <dbReference type="Pfam" id="PF00534"/>
    </source>
</evidence>
<dbReference type="CDD" id="cd03801">
    <property type="entry name" value="GT4_PimA-like"/>
    <property type="match status" value="1"/>
</dbReference>
<protein>
    <submittedName>
        <fullName evidence="2">Glycosyltransferase family 4 protein</fullName>
    </submittedName>
</protein>
<dbReference type="GO" id="GO:0016757">
    <property type="term" value="F:glycosyltransferase activity"/>
    <property type="evidence" value="ECO:0007669"/>
    <property type="project" value="InterPro"/>
</dbReference>
<reference evidence="2" key="2">
    <citation type="journal article" date="2021" name="PeerJ">
        <title>Extensive microbial diversity within the chicken gut microbiome revealed by metagenomics and culture.</title>
        <authorList>
            <person name="Gilroy R."/>
            <person name="Ravi A."/>
            <person name="Getino M."/>
            <person name="Pursley I."/>
            <person name="Horton D.L."/>
            <person name="Alikhan N.F."/>
            <person name="Baker D."/>
            <person name="Gharbi K."/>
            <person name="Hall N."/>
            <person name="Watson M."/>
            <person name="Adriaenssens E.M."/>
            <person name="Foster-Nyarko E."/>
            <person name="Jarju S."/>
            <person name="Secka A."/>
            <person name="Antonio M."/>
            <person name="Oren A."/>
            <person name="Chaudhuri R.R."/>
            <person name="La Ragione R."/>
            <person name="Hildebrand F."/>
            <person name="Pallen M.J."/>
        </authorList>
    </citation>
    <scope>NUCLEOTIDE SEQUENCE</scope>
    <source>
        <strain evidence="2">CHK187-14744</strain>
    </source>
</reference>
<dbReference type="Gene3D" id="3.40.50.2000">
    <property type="entry name" value="Glycogen Phosphorylase B"/>
    <property type="match status" value="1"/>
</dbReference>
<dbReference type="EMBL" id="DVLT01000038">
    <property type="protein sequence ID" value="HIU02776.1"/>
    <property type="molecule type" value="Genomic_DNA"/>
</dbReference>
<dbReference type="PANTHER" id="PTHR46656:SF3">
    <property type="entry name" value="PUTATIVE-RELATED"/>
    <property type="match status" value="1"/>
</dbReference>
<name>A0A9D1HG88_9FIRM</name>
<evidence type="ECO:0000313" key="2">
    <source>
        <dbReference type="EMBL" id="HIU02776.1"/>
    </source>
</evidence>
<comment type="caution">
    <text evidence="2">The sequence shown here is derived from an EMBL/GenBank/DDBJ whole genome shotgun (WGS) entry which is preliminary data.</text>
</comment>
<dbReference type="PANTHER" id="PTHR46656">
    <property type="entry name" value="PUTATIVE-RELATED"/>
    <property type="match status" value="1"/>
</dbReference>
<gene>
    <name evidence="2" type="ORF">IAB63_05935</name>
</gene>
<reference evidence="2" key="1">
    <citation type="submission" date="2020-10" db="EMBL/GenBank/DDBJ databases">
        <authorList>
            <person name="Gilroy R."/>
        </authorList>
    </citation>
    <scope>NUCLEOTIDE SEQUENCE</scope>
    <source>
        <strain evidence="2">CHK187-14744</strain>
    </source>
</reference>
<accession>A0A9D1HG88</accession>
<dbReference type="AlphaFoldDB" id="A0A9D1HG88"/>
<dbReference type="Pfam" id="PF00534">
    <property type="entry name" value="Glycos_transf_1"/>
    <property type="match status" value="1"/>
</dbReference>